<dbReference type="InterPro" id="IPR051829">
    <property type="entry name" value="Multiheme_Cytochr_ET"/>
</dbReference>
<evidence type="ECO:0000313" key="3">
    <source>
        <dbReference type="Proteomes" id="UP000483379"/>
    </source>
</evidence>
<proteinExistence type="predicted"/>
<keyword evidence="1" id="KW-0732">Signal</keyword>
<dbReference type="Pfam" id="PF13447">
    <property type="entry name" value="Multi-haem_cyto"/>
    <property type="match status" value="2"/>
</dbReference>
<reference evidence="2 3" key="1">
    <citation type="submission" date="2020-02" db="EMBL/GenBank/DDBJ databases">
        <title>Genome sequences of Thiorhodococcus mannitoliphagus and Thiorhodococcus minor, purple sulfur photosynthetic bacteria in the gammaproteobacterial family, Chromatiaceae.</title>
        <authorList>
            <person name="Aviles F.A."/>
            <person name="Meyer T.E."/>
            <person name="Kyndt J.A."/>
        </authorList>
    </citation>
    <scope>NUCLEOTIDE SEQUENCE [LARGE SCALE GENOMIC DNA]</scope>
    <source>
        <strain evidence="2 3">DSM 11518</strain>
    </source>
</reference>
<dbReference type="Gene3D" id="1.20.850.10">
    <property type="entry name" value="Hydroxylamine Oxidoreductase, Chain A, domain 2"/>
    <property type="match status" value="1"/>
</dbReference>
<dbReference type="Proteomes" id="UP000483379">
    <property type="component" value="Unassembled WGS sequence"/>
</dbReference>
<evidence type="ECO:0000256" key="1">
    <source>
        <dbReference type="ARBA" id="ARBA00022729"/>
    </source>
</evidence>
<sequence>MPNARLGLDLEGQQERTASSVGCHKEVEVVGIRERLYRVGPLWLPAVLLLGSFLSGPLWAEKVKLDSGQWGHQAGEDCVSCHSKSSAGLASQWRESAHAAAGVNCMDCHQADRTDVDAIEHEGQIIATIVSPKDCGRCHEKELAEQQGSVHAEAFAIIEDRLPALADNVGGPAMRAASCDQCHGSRVKVKGDGSLDAATWPNSGIGRINPDGSKGSCSACHGRHRFSKAQAREPAACVRCHSGPDSPDKEIYEASKHGMIYAAEREDMSLESDEWVAGRHYTAAPTCVTCHMGGAGKLPPSHDVGMRNAWNLNAPISERQYLVVFEDGAKMELPESAAVPKRGSELIRADGSRGTVKVVATPKRRRQAMATVCFECHSKGFTQGFMEQFDGVVALFNSKFAIPARRIMEGLYREELLTPTPFDEPIEFTYWELWHDEGARARHGAAMMSPNHAWWEGMYLVGRNFYARFVPEARAIAQQRSADLVDAVLADGGAHAWLGDSEQSSAILGFEAGERP</sequence>
<comment type="caution">
    <text evidence="2">The sequence shown here is derived from an EMBL/GenBank/DDBJ whole genome shotgun (WGS) entry which is preliminary data.</text>
</comment>
<dbReference type="PANTHER" id="PTHR35038:SF6">
    <property type="entry name" value="SURFACE LOCALIZED DECAHEME CYTOCHROME C LIPOPROTEIN"/>
    <property type="match status" value="1"/>
</dbReference>
<evidence type="ECO:0000313" key="2">
    <source>
        <dbReference type="EMBL" id="NEV63289.1"/>
    </source>
</evidence>
<dbReference type="AlphaFoldDB" id="A0A6M0K1M2"/>
<protein>
    <submittedName>
        <fullName evidence="2">Uncharacterized protein</fullName>
    </submittedName>
</protein>
<name>A0A6M0K1M2_9GAMM</name>
<dbReference type="SUPFAM" id="SSF48695">
    <property type="entry name" value="Multiheme cytochromes"/>
    <property type="match status" value="1"/>
</dbReference>
<dbReference type="Gene3D" id="1.10.780.10">
    <property type="entry name" value="Hydroxylamine Oxidoreductase, Chain A, domain 1"/>
    <property type="match status" value="1"/>
</dbReference>
<keyword evidence="3" id="KW-1185">Reference proteome</keyword>
<gene>
    <name evidence="2" type="ORF">G3446_15580</name>
</gene>
<accession>A0A6M0K1M2</accession>
<dbReference type="InterPro" id="IPR036280">
    <property type="entry name" value="Multihaem_cyt_sf"/>
</dbReference>
<dbReference type="PANTHER" id="PTHR35038">
    <property type="entry name" value="DISSIMILATORY SULFITE REDUCTASE SIRA"/>
    <property type="match status" value="1"/>
</dbReference>
<dbReference type="GO" id="GO:0016491">
    <property type="term" value="F:oxidoreductase activity"/>
    <property type="evidence" value="ECO:0007669"/>
    <property type="project" value="TreeGrafter"/>
</dbReference>
<organism evidence="2 3">
    <name type="scientific">Thiorhodococcus minor</name>
    <dbReference type="NCBI Taxonomy" id="57489"/>
    <lineage>
        <taxon>Bacteria</taxon>
        <taxon>Pseudomonadati</taxon>
        <taxon>Pseudomonadota</taxon>
        <taxon>Gammaproteobacteria</taxon>
        <taxon>Chromatiales</taxon>
        <taxon>Chromatiaceae</taxon>
        <taxon>Thiorhodococcus</taxon>
    </lineage>
</organism>
<dbReference type="EMBL" id="JAAIJQ010000046">
    <property type="protein sequence ID" value="NEV63289.1"/>
    <property type="molecule type" value="Genomic_DNA"/>
</dbReference>